<dbReference type="GeneID" id="100575286"/>
<organism evidence="2 3">
    <name type="scientific">Acyrthosiphon pisum</name>
    <name type="common">Pea aphid</name>
    <dbReference type="NCBI Taxonomy" id="7029"/>
    <lineage>
        <taxon>Eukaryota</taxon>
        <taxon>Metazoa</taxon>
        <taxon>Ecdysozoa</taxon>
        <taxon>Arthropoda</taxon>
        <taxon>Hexapoda</taxon>
        <taxon>Insecta</taxon>
        <taxon>Pterygota</taxon>
        <taxon>Neoptera</taxon>
        <taxon>Paraneoptera</taxon>
        <taxon>Hemiptera</taxon>
        <taxon>Sternorrhyncha</taxon>
        <taxon>Aphidomorpha</taxon>
        <taxon>Aphidoidea</taxon>
        <taxon>Aphididae</taxon>
        <taxon>Macrosiphini</taxon>
        <taxon>Acyrthosiphon</taxon>
    </lineage>
</organism>
<dbReference type="RefSeq" id="XP_003245211.1">
    <property type="nucleotide sequence ID" value="XM_003245163.3"/>
</dbReference>
<name>A0A8R2AEB3_ACYPI</name>
<reference evidence="2" key="2">
    <citation type="submission" date="2022-06" db="UniProtKB">
        <authorList>
            <consortium name="EnsemblMetazoa"/>
        </authorList>
    </citation>
    <scope>IDENTIFICATION</scope>
</reference>
<dbReference type="KEGG" id="api:100575286"/>
<evidence type="ECO:0000313" key="3">
    <source>
        <dbReference type="Proteomes" id="UP000007819"/>
    </source>
</evidence>
<evidence type="ECO:0000313" key="2">
    <source>
        <dbReference type="EnsemblMetazoa" id="XP_003245211.1"/>
    </source>
</evidence>
<protein>
    <submittedName>
        <fullName evidence="2">Uncharacterized protein</fullName>
    </submittedName>
</protein>
<evidence type="ECO:0000256" key="1">
    <source>
        <dbReference type="SAM" id="MobiDB-lite"/>
    </source>
</evidence>
<feature type="region of interest" description="Disordered" evidence="1">
    <location>
        <begin position="1"/>
        <end position="34"/>
    </location>
</feature>
<accession>A0A8R2AEB3</accession>
<proteinExistence type="predicted"/>
<dbReference type="AlphaFoldDB" id="A0A8R2AEB3"/>
<sequence length="101" mass="11622">MSGKSMPLNGVTTSNSQINKKQKKKQKKNLKNKLSDVKKNKLVEELLKDWENDGRVYSEDLDLDIIGILPITNEVVPKNKLSDVKKDKLVEELLKDWENDD</sequence>
<keyword evidence="3" id="KW-1185">Reference proteome</keyword>
<dbReference type="EnsemblMetazoa" id="XM_003245163.4">
    <property type="protein sequence ID" value="XP_003245211.1"/>
    <property type="gene ID" value="LOC100575286"/>
</dbReference>
<reference evidence="3" key="1">
    <citation type="submission" date="2010-06" db="EMBL/GenBank/DDBJ databases">
        <authorList>
            <person name="Jiang H."/>
            <person name="Abraham K."/>
            <person name="Ali S."/>
            <person name="Alsbrooks S.L."/>
            <person name="Anim B.N."/>
            <person name="Anosike U.S."/>
            <person name="Attaway T."/>
            <person name="Bandaranaike D.P."/>
            <person name="Battles P.K."/>
            <person name="Bell S.N."/>
            <person name="Bell A.V."/>
            <person name="Beltran B."/>
            <person name="Bickham C."/>
            <person name="Bustamante Y."/>
            <person name="Caleb T."/>
            <person name="Canada A."/>
            <person name="Cardenas V."/>
            <person name="Carter K."/>
            <person name="Chacko J."/>
            <person name="Chandrabose M.N."/>
            <person name="Chavez D."/>
            <person name="Chavez A."/>
            <person name="Chen L."/>
            <person name="Chu H.-S."/>
            <person name="Claassen K.J."/>
            <person name="Cockrell R."/>
            <person name="Collins M."/>
            <person name="Cooper J.A."/>
            <person name="Cree A."/>
            <person name="Curry S.M."/>
            <person name="Da Y."/>
            <person name="Dao M.D."/>
            <person name="Das B."/>
            <person name="Davila M.-L."/>
            <person name="Davy-Carroll L."/>
            <person name="Denson S."/>
            <person name="Dinh H."/>
            <person name="Ebong V.E."/>
            <person name="Edwards J.R."/>
            <person name="Egan A."/>
            <person name="El-Daye J."/>
            <person name="Escobedo L."/>
            <person name="Fernandez S."/>
            <person name="Fernando P.R."/>
            <person name="Flagg N."/>
            <person name="Forbes L.D."/>
            <person name="Fowler R.G."/>
            <person name="Fu Q."/>
            <person name="Gabisi R.A."/>
            <person name="Ganer J."/>
            <person name="Garbino Pronczuk A."/>
            <person name="Garcia R.M."/>
            <person name="Garner T."/>
            <person name="Garrett T.E."/>
            <person name="Gonzalez D.A."/>
            <person name="Hamid H."/>
            <person name="Hawkins E.S."/>
            <person name="Hirani K."/>
            <person name="Hogues M.E."/>
            <person name="Hollins B."/>
            <person name="Hsiao C.-H."/>
            <person name="Jabil R."/>
            <person name="James M.L."/>
            <person name="Jhangiani S.N."/>
            <person name="Johnson B."/>
            <person name="Johnson Q."/>
            <person name="Joshi V."/>
            <person name="Kalu J.B."/>
            <person name="Kam C."/>
            <person name="Kashfia A."/>
            <person name="Keebler J."/>
            <person name="Kisamo H."/>
            <person name="Kovar C.L."/>
            <person name="Lago L.A."/>
            <person name="Lai C.-Y."/>
            <person name="Laidlaw J."/>
            <person name="Lara F."/>
            <person name="Le T.-K."/>
            <person name="Lee S.L."/>
            <person name="Legall F.H."/>
            <person name="Lemon S.J."/>
            <person name="Lewis L.R."/>
            <person name="Li B."/>
            <person name="Liu Y."/>
            <person name="Liu Y.-S."/>
            <person name="Lopez J."/>
            <person name="Lozado R.J."/>
            <person name="Lu J."/>
            <person name="Madu R.C."/>
            <person name="Maheshwari M."/>
            <person name="Maheshwari R."/>
            <person name="Malloy K."/>
            <person name="Martinez E."/>
            <person name="Mathew T."/>
            <person name="Mercado I.C."/>
            <person name="Mercado C."/>
            <person name="Meyer B."/>
            <person name="Montgomery K."/>
            <person name="Morgan M.B."/>
            <person name="Munidasa M."/>
            <person name="Nazareth L.V."/>
            <person name="Nelson J."/>
            <person name="Ng B.M."/>
            <person name="Nguyen N.B."/>
            <person name="Nguyen P.Q."/>
            <person name="Nguyen T."/>
            <person name="Obregon M."/>
            <person name="Okwuonu G.O."/>
            <person name="Onwere C.G."/>
            <person name="Orozco G."/>
            <person name="Parra A."/>
            <person name="Patel S."/>
            <person name="Patil S."/>
            <person name="Perez A."/>
            <person name="Perez Y."/>
            <person name="Pham C."/>
            <person name="Primus E.L."/>
            <person name="Pu L.-L."/>
            <person name="Puazo M."/>
            <person name="Qin X."/>
            <person name="Quiroz J.B."/>
            <person name="Reese J."/>
            <person name="Richards S."/>
            <person name="Rives C.M."/>
            <person name="Robberts R."/>
            <person name="Ruiz S.J."/>
            <person name="Ruiz M.J."/>
            <person name="Santibanez J."/>
            <person name="Schneider B.W."/>
            <person name="Sisson I."/>
            <person name="Smith M."/>
            <person name="Sodergren E."/>
            <person name="Song X.-Z."/>
            <person name="Song B.B."/>
            <person name="Summersgill H."/>
            <person name="Thelus R."/>
            <person name="Thornton R.D."/>
            <person name="Trejos Z.Y."/>
            <person name="Usmani K."/>
            <person name="Vattathil S."/>
            <person name="Villasana D."/>
            <person name="Walker D.L."/>
            <person name="Wang S."/>
            <person name="Wang K."/>
            <person name="White C.S."/>
            <person name="Williams A.C."/>
            <person name="Williamson J."/>
            <person name="Wilson K."/>
            <person name="Woghiren I.O."/>
            <person name="Woodworth J.R."/>
            <person name="Worley K.C."/>
            <person name="Wright R.A."/>
            <person name="Wu W."/>
            <person name="Young L."/>
            <person name="Zhang L."/>
            <person name="Zhang J."/>
            <person name="Zhu Y."/>
            <person name="Muzny D.M."/>
            <person name="Weinstock G."/>
            <person name="Gibbs R.A."/>
        </authorList>
    </citation>
    <scope>NUCLEOTIDE SEQUENCE [LARGE SCALE GENOMIC DNA]</scope>
    <source>
        <strain evidence="3">LSR1</strain>
    </source>
</reference>
<feature type="compositionally biased region" description="Basic residues" evidence="1">
    <location>
        <begin position="20"/>
        <end position="31"/>
    </location>
</feature>
<dbReference type="Proteomes" id="UP000007819">
    <property type="component" value="Chromosome X"/>
</dbReference>